<name>A0ACC1SRJ2_9APHY</name>
<keyword evidence="2" id="KW-1185">Reference proteome</keyword>
<protein>
    <submittedName>
        <fullName evidence="1">Uncharacterized protein</fullName>
    </submittedName>
</protein>
<dbReference type="EMBL" id="JANHOG010001070">
    <property type="protein sequence ID" value="KAJ3545050.1"/>
    <property type="molecule type" value="Genomic_DNA"/>
</dbReference>
<accession>A0ACC1SRJ2</accession>
<sequence>MLKSTTFSCVIQKSYPIPHLANGTHLHGAAVPDRLGSQLKKVLLVSTCFVKTKVDFGMTESQTSHEDLPMVLNFDVLLTVMSHLQGSELLPVMQSCRDLYTGGIPHLLRLPVVLRSRARILSFCYFILIEPSRFQYLRSLEIRAPGRFQAGPKADLFLAMLMHATHLEEFKVLDCEILLSDERIPAAVAALTSLKSVSFPALNLAATSILATSQSPINKVEIGFWSDDAVGPDDPVPLLTLFTHSLRELRVTYAEFGRQDIQYPYLDVLVVDDCRFAQVQPLIKSFPNVRDLSLWTGQEDEDLEADEVDEHRQMNISAQEEHTWDRLEFLRGDIRSLYLLGVTSHVPHLDVHSAFLTPARANELAALLITNRPSTLSVRVKVWELDKHVFTEVLRPVNQSLTRLVLYLNFCSTVHRTSIPSGQILDCLSATLAHTSIADLVLHLCWDDITVDLLSGHDLDGFSAAVLERVPSLRRLLLVDPYERLLTSWESKPDRNPQKLDDAGAFAMLAEGDSQLQ</sequence>
<evidence type="ECO:0000313" key="2">
    <source>
        <dbReference type="Proteomes" id="UP001148662"/>
    </source>
</evidence>
<organism evidence="1 2">
    <name type="scientific">Phlebia brevispora</name>
    <dbReference type="NCBI Taxonomy" id="194682"/>
    <lineage>
        <taxon>Eukaryota</taxon>
        <taxon>Fungi</taxon>
        <taxon>Dikarya</taxon>
        <taxon>Basidiomycota</taxon>
        <taxon>Agaricomycotina</taxon>
        <taxon>Agaricomycetes</taxon>
        <taxon>Polyporales</taxon>
        <taxon>Meruliaceae</taxon>
        <taxon>Phlebia</taxon>
    </lineage>
</organism>
<gene>
    <name evidence="1" type="ORF">NM688_g5674</name>
</gene>
<proteinExistence type="predicted"/>
<comment type="caution">
    <text evidence="1">The sequence shown here is derived from an EMBL/GenBank/DDBJ whole genome shotgun (WGS) entry which is preliminary data.</text>
</comment>
<evidence type="ECO:0000313" key="1">
    <source>
        <dbReference type="EMBL" id="KAJ3545050.1"/>
    </source>
</evidence>
<dbReference type="Proteomes" id="UP001148662">
    <property type="component" value="Unassembled WGS sequence"/>
</dbReference>
<reference evidence="1" key="1">
    <citation type="submission" date="2022-07" db="EMBL/GenBank/DDBJ databases">
        <title>Genome Sequence of Phlebia brevispora.</title>
        <authorList>
            <person name="Buettner E."/>
        </authorList>
    </citation>
    <scope>NUCLEOTIDE SEQUENCE</scope>
    <source>
        <strain evidence="1">MPL23</strain>
    </source>
</reference>